<protein>
    <recommendedName>
        <fullName evidence="10 11">Lon protease</fullName>
        <ecNumber evidence="10 11">3.4.21.53</ecNumber>
    </recommendedName>
    <alternativeName>
        <fullName evidence="10">ATP-dependent protease La</fullName>
    </alternativeName>
</protein>
<dbReference type="HAMAP" id="MF_01973">
    <property type="entry name" value="lon_bact"/>
    <property type="match status" value="1"/>
</dbReference>
<evidence type="ECO:0000259" key="17">
    <source>
        <dbReference type="PROSITE" id="PS51786"/>
    </source>
</evidence>
<dbReference type="GO" id="GO:0006515">
    <property type="term" value="P:protein quality control for misfolded or incompletely synthesized proteins"/>
    <property type="evidence" value="ECO:0007669"/>
    <property type="project" value="UniProtKB-UniRule"/>
</dbReference>
<dbReference type="STRING" id="85643.Tmz1t_2563"/>
<dbReference type="eggNOG" id="COG0466">
    <property type="taxonomic scope" value="Bacteria"/>
</dbReference>
<dbReference type="HOGENOM" id="CLU_004109_4_3_4"/>
<comment type="catalytic activity">
    <reaction evidence="9 10 11 14">
        <text>Hydrolysis of proteins in presence of ATP.</text>
        <dbReference type="EC" id="3.4.21.53"/>
    </reaction>
</comment>
<keyword evidence="7 10" id="KW-0067">ATP-binding</keyword>
<dbReference type="FunFam" id="3.40.50.300:FF:000021">
    <property type="entry name" value="Lon protease homolog"/>
    <property type="match status" value="1"/>
</dbReference>
<evidence type="ECO:0000256" key="16">
    <source>
        <dbReference type="SAM" id="MobiDB-lite"/>
    </source>
</evidence>
<comment type="similarity">
    <text evidence="10 11 14 15">Belongs to the peptidase S16 family.</text>
</comment>
<dbReference type="InterPro" id="IPR046336">
    <property type="entry name" value="Lon_prtase_N_sf"/>
</dbReference>
<organism evidence="19 21">
    <name type="scientific">Thauera aminoaromatica</name>
    <dbReference type="NCBI Taxonomy" id="164330"/>
    <lineage>
        <taxon>Bacteria</taxon>
        <taxon>Pseudomonadati</taxon>
        <taxon>Pseudomonadota</taxon>
        <taxon>Betaproteobacteria</taxon>
        <taxon>Rhodocyclales</taxon>
        <taxon>Zoogloeaceae</taxon>
        <taxon>Thauera</taxon>
    </lineage>
</organism>
<name>C4K9T9_THASP</name>
<accession>A0A5C7S245</accession>
<dbReference type="InterPro" id="IPR003959">
    <property type="entry name" value="ATPase_AAA_core"/>
</dbReference>
<reference evidence="19 21" key="2">
    <citation type="journal article" date="2012" name="Stand. Genomic Sci.">
        <title>Complete genome sequence of Thauera aminoaromatica strain MZ1T.</title>
        <authorList>
            <person name="Jiang K."/>
            <person name="Sanseverino J."/>
            <person name="Chauhan A."/>
            <person name="Lucas S."/>
            <person name="Copeland A."/>
            <person name="Lapidus A."/>
            <person name="Del Rio T.G."/>
            <person name="Dalin E."/>
            <person name="Tice H."/>
            <person name="Bruce D."/>
            <person name="Goodwin L."/>
            <person name="Pitluck S."/>
            <person name="Sims D."/>
            <person name="Brettin T."/>
            <person name="Detter J.C."/>
            <person name="Han C."/>
            <person name="Chang Y.J."/>
            <person name="Larimer F."/>
            <person name="Land M."/>
            <person name="Hauser L."/>
            <person name="Kyrpides N.C."/>
            <person name="Mikhailova N."/>
            <person name="Moser S."/>
            <person name="Jegier P."/>
            <person name="Close D."/>
            <person name="Debruyn J.M."/>
            <person name="Wang Y."/>
            <person name="Layton A.C."/>
            <person name="Allen M.S."/>
            <person name="Sayler G.S."/>
        </authorList>
    </citation>
    <scope>NUCLEOTIDE SEQUENCE [LARGE SCALE GENOMIC DNA]</scope>
    <source>
        <strain evidence="19 21">MZ1T</strain>
    </source>
</reference>
<dbReference type="GO" id="GO:0034605">
    <property type="term" value="P:cellular response to heat"/>
    <property type="evidence" value="ECO:0007669"/>
    <property type="project" value="UniProtKB-UniRule"/>
</dbReference>
<dbReference type="InterPro" id="IPR027543">
    <property type="entry name" value="Lon_bac"/>
</dbReference>
<dbReference type="Pfam" id="PF05362">
    <property type="entry name" value="Lon_C"/>
    <property type="match status" value="1"/>
</dbReference>
<evidence type="ECO:0000313" key="20">
    <source>
        <dbReference type="EMBL" id="TXH77787.1"/>
    </source>
</evidence>
<comment type="subunit">
    <text evidence="10 11">Homohexamer. Organized in a ring with a central cavity.</text>
</comment>
<dbReference type="InterPro" id="IPR003593">
    <property type="entry name" value="AAA+_ATPase"/>
</dbReference>
<dbReference type="SUPFAM" id="SSF54211">
    <property type="entry name" value="Ribosomal protein S5 domain 2-like"/>
    <property type="match status" value="1"/>
</dbReference>
<evidence type="ECO:0000256" key="4">
    <source>
        <dbReference type="ARBA" id="ARBA00022741"/>
    </source>
</evidence>
<dbReference type="EMBL" id="SSFD01000411">
    <property type="protein sequence ID" value="TXH77787.1"/>
    <property type="molecule type" value="Genomic_DNA"/>
</dbReference>
<evidence type="ECO:0000313" key="22">
    <source>
        <dbReference type="Proteomes" id="UP000321192"/>
    </source>
</evidence>
<dbReference type="InterPro" id="IPR003111">
    <property type="entry name" value="Lon_prtase_N"/>
</dbReference>
<dbReference type="PIRSF" id="PIRSF001174">
    <property type="entry name" value="Lon_proteas"/>
    <property type="match status" value="1"/>
</dbReference>
<dbReference type="InterPro" id="IPR054594">
    <property type="entry name" value="Lon_lid"/>
</dbReference>
<evidence type="ECO:0000256" key="6">
    <source>
        <dbReference type="ARBA" id="ARBA00022825"/>
    </source>
</evidence>
<keyword evidence="8 10" id="KW-0346">Stress response</keyword>
<dbReference type="InterPro" id="IPR027417">
    <property type="entry name" value="P-loop_NTPase"/>
</dbReference>
<evidence type="ECO:0000256" key="11">
    <source>
        <dbReference type="PIRNR" id="PIRNR001174"/>
    </source>
</evidence>
<feature type="active site" evidence="10 12">
    <location>
        <position position="724"/>
    </location>
</feature>
<dbReference type="Proteomes" id="UP000321192">
    <property type="component" value="Unassembled WGS sequence"/>
</dbReference>
<evidence type="ECO:0000256" key="15">
    <source>
        <dbReference type="RuleBase" id="RU000591"/>
    </source>
</evidence>
<dbReference type="Gene3D" id="1.20.5.5270">
    <property type="match status" value="1"/>
</dbReference>
<dbReference type="PROSITE" id="PS51787">
    <property type="entry name" value="LON_N"/>
    <property type="match status" value="1"/>
</dbReference>
<feature type="active site" evidence="10 12">
    <location>
        <position position="681"/>
    </location>
</feature>
<dbReference type="SMART" id="SM00464">
    <property type="entry name" value="LON"/>
    <property type="match status" value="1"/>
</dbReference>
<evidence type="ECO:0000256" key="12">
    <source>
        <dbReference type="PIRSR" id="PIRSR001174-1"/>
    </source>
</evidence>
<feature type="region of interest" description="Disordered" evidence="16">
    <location>
        <begin position="777"/>
        <end position="807"/>
    </location>
</feature>
<evidence type="ECO:0000256" key="10">
    <source>
        <dbReference type="HAMAP-Rule" id="MF_01973"/>
    </source>
</evidence>
<dbReference type="NCBIfam" id="NF008053">
    <property type="entry name" value="PRK10787.1"/>
    <property type="match status" value="1"/>
</dbReference>
<evidence type="ECO:0000256" key="8">
    <source>
        <dbReference type="ARBA" id="ARBA00023016"/>
    </source>
</evidence>
<dbReference type="NCBIfam" id="TIGR00763">
    <property type="entry name" value="lon"/>
    <property type="match status" value="1"/>
</dbReference>
<dbReference type="EMBL" id="CP001281">
    <property type="protein sequence ID" value="ACR01165.1"/>
    <property type="molecule type" value="Genomic_DNA"/>
</dbReference>
<keyword evidence="4 10" id="KW-0547">Nucleotide-binding</keyword>
<dbReference type="SUPFAM" id="SSF88697">
    <property type="entry name" value="PUA domain-like"/>
    <property type="match status" value="1"/>
</dbReference>
<evidence type="ECO:0000256" key="7">
    <source>
        <dbReference type="ARBA" id="ARBA00022840"/>
    </source>
</evidence>
<keyword evidence="2 10" id="KW-0963">Cytoplasm</keyword>
<dbReference type="Proteomes" id="UP000002186">
    <property type="component" value="Chromosome"/>
</dbReference>
<evidence type="ECO:0000256" key="1">
    <source>
        <dbReference type="ARBA" id="ARBA00004496"/>
    </source>
</evidence>
<evidence type="ECO:0000256" key="13">
    <source>
        <dbReference type="PIRSR" id="PIRSR001174-2"/>
    </source>
</evidence>
<dbReference type="PRINTS" id="PR00830">
    <property type="entry name" value="ENDOLAPTASE"/>
</dbReference>
<reference evidence="21" key="1">
    <citation type="submission" date="2009-05" db="EMBL/GenBank/DDBJ databases">
        <title>Complete sequence of chromosome of Thauera sp. MZ1T.</title>
        <authorList>
            <consortium name="US DOE Joint Genome Institute"/>
            <person name="Lucas S."/>
            <person name="Copeland A."/>
            <person name="Lapidus A."/>
            <person name="Glavina del Rio T."/>
            <person name="Dalin E."/>
            <person name="Tice H."/>
            <person name="Bruce D."/>
            <person name="Goodwin L."/>
            <person name="Pitluck S."/>
            <person name="Sims D."/>
            <person name="Brettin T."/>
            <person name="Detter J.C."/>
            <person name="Han C."/>
            <person name="Larimer F."/>
            <person name="Land M."/>
            <person name="Hauser L."/>
            <person name="Kyrpides N."/>
            <person name="Mikhailova N."/>
            <person name="Sayler G.S."/>
        </authorList>
    </citation>
    <scope>NUCLEOTIDE SEQUENCE [LARGE SCALE GENOMIC DNA]</scope>
    <source>
        <strain evidence="21">MZ1T</strain>
    </source>
</reference>
<dbReference type="InterPro" id="IPR020568">
    <property type="entry name" value="Ribosomal_Su5_D2-typ_SF"/>
</dbReference>
<gene>
    <name evidence="10" type="primary">lon</name>
    <name evidence="19" type="ordered locus">Tmz1t_2563</name>
    <name evidence="20" type="ORF">E6Q80_24100</name>
</gene>
<evidence type="ECO:0000313" key="21">
    <source>
        <dbReference type="Proteomes" id="UP000002186"/>
    </source>
</evidence>
<dbReference type="FunFam" id="1.20.5.5270:FF:000002">
    <property type="entry name" value="Lon protease homolog"/>
    <property type="match status" value="1"/>
</dbReference>
<dbReference type="Pfam" id="PF02190">
    <property type="entry name" value="LON_substr_bdg"/>
    <property type="match status" value="1"/>
</dbReference>
<dbReference type="InterPro" id="IPR027065">
    <property type="entry name" value="Lon_Prtase"/>
</dbReference>
<evidence type="ECO:0000259" key="18">
    <source>
        <dbReference type="PROSITE" id="PS51787"/>
    </source>
</evidence>
<dbReference type="FunFam" id="3.30.230.10:FF:000010">
    <property type="entry name" value="Lon protease"/>
    <property type="match status" value="1"/>
</dbReference>
<dbReference type="RefSeq" id="WP_004303330.1">
    <property type="nucleotide sequence ID" value="NC_011662.2"/>
</dbReference>
<evidence type="ECO:0000256" key="5">
    <source>
        <dbReference type="ARBA" id="ARBA00022801"/>
    </source>
</evidence>
<feature type="domain" description="Lon N-terminal" evidence="18">
    <location>
        <begin position="14"/>
        <end position="207"/>
    </location>
</feature>
<dbReference type="GO" id="GO:0016887">
    <property type="term" value="F:ATP hydrolysis activity"/>
    <property type="evidence" value="ECO:0007669"/>
    <property type="project" value="UniProtKB-UniRule"/>
</dbReference>
<dbReference type="InterPro" id="IPR008268">
    <property type="entry name" value="Peptidase_S16_AS"/>
</dbReference>
<dbReference type="FunFam" id="1.20.58.1480:FF:000001">
    <property type="entry name" value="Lon protease"/>
    <property type="match status" value="1"/>
</dbReference>
<dbReference type="InterPro" id="IPR014721">
    <property type="entry name" value="Ribsml_uS5_D2-typ_fold_subgr"/>
</dbReference>
<dbReference type="Gene3D" id="1.20.58.1480">
    <property type="match status" value="1"/>
</dbReference>
<sequence length="807" mass="89167">MSGPAALPNEAMELPLLPLRDVVVFPHMVIPLFVGRPKSIKALESAMEDGKSILLVAQKSAAKDEPAVEDLYDIGCIANILQMLKLPDGTIKVLVEGVQRARIERVEDIRSLFVASVRPVPVAEAPSHELEAMRRAIIAQFDQYVKLNKKIPPEILGSLAGIEEAGRLADTIAAHLPLKLEQKQEVLEMFDTGARLEKLLGQLEGELDILQVEKRIRGRVKRQMEKSQREYYLNEQVKAIQKELGEGEEGADLEEMDKKIKAAGMPKEALAKAEAEFKKLRLMSPMSAEATVVRNYIDTLISLPWKKKSRVSKDLGEAEKVLDKDHYGLERVKERILEYLAVQQRVDKVKAPILCLVGPPGVGKTSLGQSIAKATNRKFIRMALGGVRDEAEIRGHRRTYIGSMPGKILQNMSKVGVKNPLFLLDEVDKLGMDFRGDPSSALLEVLDPEQNHTFQDHYVEVDFDLSDVMFVATANTLNIPAALLDRMEVIRLSGYTEDEKINIAQRYLLPKQMKNNGLKREELSVTEEAVRDIVRYYTREAGVRSLEREISKVCRKVVKQLVLKSRTSKVVVNARNLDKFLGVRKYSFGMAEKENQIGQVTGLAWTEVGGELLTIEAVQLPGKGKVVTTGKLGEVMQESIQAALSVVRRRARSLGIDPDFYQKSDLHIHLPEGAIPKDGPSAGIAISTALVSVLTGIPVRCDVAMTGEITLRGEVLAIGGLKEKLLAAVRGGIRTALIPEENVKDLAEIPDNIKNAIEIVPVKWIDRVLELALERKPEPLPEEPAPAAPATPAAEGVEGDQANLRPH</sequence>
<dbReference type="SUPFAM" id="SSF52540">
    <property type="entry name" value="P-loop containing nucleoside triphosphate hydrolases"/>
    <property type="match status" value="1"/>
</dbReference>
<dbReference type="InterPro" id="IPR008269">
    <property type="entry name" value="Lon_proteolytic"/>
</dbReference>
<dbReference type="InterPro" id="IPR004815">
    <property type="entry name" value="Lon_bac/euk-typ"/>
</dbReference>
<dbReference type="KEGG" id="tmz:Tmz1t_2563"/>
<evidence type="ECO:0000313" key="19">
    <source>
        <dbReference type="EMBL" id="ACR01165.1"/>
    </source>
</evidence>
<comment type="induction">
    <text evidence="10">By heat shock.</text>
</comment>
<dbReference type="GO" id="GO:0043565">
    <property type="term" value="F:sequence-specific DNA binding"/>
    <property type="evidence" value="ECO:0007669"/>
    <property type="project" value="UniProtKB-UniRule"/>
</dbReference>
<comment type="function">
    <text evidence="10">ATP-dependent serine protease that mediates the selective degradation of mutant and abnormal proteins as well as certain short-lived regulatory proteins. Required for cellular homeostasis and for survival from DNA damage and developmental changes induced by stress. Degrades polypeptides processively to yield small peptide fragments that are 5 to 10 amino acids long. Binds to DNA in a double-stranded, site-specific manner.</text>
</comment>
<comment type="subcellular location">
    <subcellularLocation>
        <location evidence="1 10 11">Cytoplasm</location>
    </subcellularLocation>
</comment>
<feature type="binding site" evidence="10 13">
    <location>
        <begin position="358"/>
        <end position="365"/>
    </location>
    <ligand>
        <name>ATP</name>
        <dbReference type="ChEBI" id="CHEBI:30616"/>
    </ligand>
</feature>
<keyword evidence="6 10" id="KW-0720">Serine protease</keyword>
<dbReference type="GO" id="GO:0005524">
    <property type="term" value="F:ATP binding"/>
    <property type="evidence" value="ECO:0007669"/>
    <property type="project" value="UniProtKB-UniRule"/>
</dbReference>
<dbReference type="EC" id="3.4.21.53" evidence="10 11"/>
<keyword evidence="5 10" id="KW-0378">Hydrolase</keyword>
<dbReference type="SMART" id="SM00382">
    <property type="entry name" value="AAA"/>
    <property type="match status" value="1"/>
</dbReference>
<dbReference type="Gene3D" id="3.30.230.10">
    <property type="match status" value="1"/>
</dbReference>
<evidence type="ECO:0000256" key="14">
    <source>
        <dbReference type="PROSITE-ProRule" id="PRU01122"/>
    </source>
</evidence>
<dbReference type="PROSITE" id="PS01046">
    <property type="entry name" value="LON_SER"/>
    <property type="match status" value="1"/>
</dbReference>
<dbReference type="GO" id="GO:0004176">
    <property type="term" value="F:ATP-dependent peptidase activity"/>
    <property type="evidence" value="ECO:0007669"/>
    <property type="project" value="UniProtKB-UniRule"/>
</dbReference>
<dbReference type="PANTHER" id="PTHR10046">
    <property type="entry name" value="ATP DEPENDENT LON PROTEASE FAMILY MEMBER"/>
    <property type="match status" value="1"/>
</dbReference>
<dbReference type="Gene3D" id="1.10.8.60">
    <property type="match status" value="1"/>
</dbReference>
<dbReference type="AlphaFoldDB" id="C4K9T9"/>
<keyword evidence="3 10" id="KW-0645">Protease</keyword>
<dbReference type="Pfam" id="PF00004">
    <property type="entry name" value="AAA"/>
    <property type="match status" value="1"/>
</dbReference>
<dbReference type="GO" id="GO:0005737">
    <property type="term" value="C:cytoplasm"/>
    <property type="evidence" value="ECO:0007669"/>
    <property type="project" value="UniProtKB-SubCell"/>
</dbReference>
<dbReference type="PROSITE" id="PS51786">
    <property type="entry name" value="LON_PROTEOLYTIC"/>
    <property type="match status" value="1"/>
</dbReference>
<evidence type="ECO:0000256" key="2">
    <source>
        <dbReference type="ARBA" id="ARBA00022490"/>
    </source>
</evidence>
<dbReference type="GO" id="GO:0004252">
    <property type="term" value="F:serine-type endopeptidase activity"/>
    <property type="evidence" value="ECO:0007669"/>
    <property type="project" value="UniProtKB-UniRule"/>
</dbReference>
<dbReference type="MEROPS" id="S16.001"/>
<dbReference type="CDD" id="cd19500">
    <property type="entry name" value="RecA-like_Lon"/>
    <property type="match status" value="1"/>
</dbReference>
<reference evidence="20 22" key="3">
    <citation type="submission" date="2018-09" db="EMBL/GenBank/DDBJ databases">
        <title>Metagenome Assembled Genomes from an Advanced Water Purification Facility.</title>
        <authorList>
            <person name="Stamps B.W."/>
            <person name="Spear J.R."/>
        </authorList>
    </citation>
    <scope>NUCLEOTIDE SEQUENCE [LARGE SCALE GENOMIC DNA]</scope>
    <source>
        <strain evidence="20">Bin_27_1</strain>
    </source>
</reference>
<feature type="domain" description="Lon proteolytic" evidence="17">
    <location>
        <begin position="594"/>
        <end position="775"/>
    </location>
</feature>
<accession>C4K9T9</accession>
<dbReference type="Gene3D" id="3.40.50.300">
    <property type="entry name" value="P-loop containing nucleotide triphosphate hydrolases"/>
    <property type="match status" value="1"/>
</dbReference>
<evidence type="ECO:0000256" key="9">
    <source>
        <dbReference type="ARBA" id="ARBA00050665"/>
    </source>
</evidence>
<proteinExistence type="evidence at transcript level"/>
<dbReference type="Pfam" id="PF22667">
    <property type="entry name" value="Lon_lid"/>
    <property type="match status" value="1"/>
</dbReference>
<evidence type="ECO:0000256" key="3">
    <source>
        <dbReference type="ARBA" id="ARBA00022670"/>
    </source>
</evidence>
<dbReference type="Gene3D" id="2.30.130.40">
    <property type="entry name" value="LON domain-like"/>
    <property type="match status" value="1"/>
</dbReference>
<dbReference type="OrthoDB" id="9803599at2"/>
<keyword evidence="21" id="KW-1185">Reference proteome</keyword>
<dbReference type="InterPro" id="IPR015947">
    <property type="entry name" value="PUA-like_sf"/>
</dbReference>